<dbReference type="AlphaFoldDB" id="A0A9P8RSG3"/>
<dbReference type="EMBL" id="JAGHQM010000151">
    <property type="protein sequence ID" value="KAH0564988.1"/>
    <property type="molecule type" value="Genomic_DNA"/>
</dbReference>
<protein>
    <submittedName>
        <fullName evidence="1">Uncharacterized protein</fullName>
    </submittedName>
</protein>
<proteinExistence type="predicted"/>
<evidence type="ECO:0000313" key="2">
    <source>
        <dbReference type="Proteomes" id="UP000750711"/>
    </source>
</evidence>
<comment type="caution">
    <text evidence="1">The sequence shown here is derived from an EMBL/GenBank/DDBJ whole genome shotgun (WGS) entry which is preliminary data.</text>
</comment>
<evidence type="ECO:0000313" key="1">
    <source>
        <dbReference type="EMBL" id="KAH0564988.1"/>
    </source>
</evidence>
<organism evidence="1 2">
    <name type="scientific">Trichoglossum hirsutum</name>
    <dbReference type="NCBI Taxonomy" id="265104"/>
    <lineage>
        <taxon>Eukaryota</taxon>
        <taxon>Fungi</taxon>
        <taxon>Dikarya</taxon>
        <taxon>Ascomycota</taxon>
        <taxon>Pezizomycotina</taxon>
        <taxon>Geoglossomycetes</taxon>
        <taxon>Geoglossales</taxon>
        <taxon>Geoglossaceae</taxon>
        <taxon>Trichoglossum</taxon>
    </lineage>
</organism>
<sequence>MADAENLSQRLMDHPIPDGEATGEDINVFLNLLQEVSDQHKEGSGANRRIVVVDNEVAYRDAVHRHNYLALTCNAELEEENEEDEKEEKENSPIKAWREMLRLWGTAEDAVRQCNKAAECNLLLVATHPNLVWENSFEYRYGRPEDLDEARTRHYQRLADWHAYAIKIQNRMVWIYDPSYVPPEGSGSRVRRLGELPWLKRASQIIKAYRNRSLVVQRINLGGGGNDDRRCQDMACEWIRSEVLRYMGRLDEDGGTIIVNNWEQVRM</sequence>
<name>A0A9P8RSG3_9PEZI</name>
<reference evidence="1" key="1">
    <citation type="submission" date="2021-03" db="EMBL/GenBank/DDBJ databases">
        <title>Comparative genomics and phylogenomic investigation of the class Geoglossomycetes provide insights into ecological specialization and systematics.</title>
        <authorList>
            <person name="Melie T."/>
            <person name="Pirro S."/>
            <person name="Miller A.N."/>
            <person name="Quandt A."/>
        </authorList>
    </citation>
    <scope>NUCLEOTIDE SEQUENCE</scope>
    <source>
        <strain evidence="1">CAQ_001_2017</strain>
    </source>
</reference>
<gene>
    <name evidence="1" type="ORF">GP486_001620</name>
</gene>
<keyword evidence="2" id="KW-1185">Reference proteome</keyword>
<dbReference type="Proteomes" id="UP000750711">
    <property type="component" value="Unassembled WGS sequence"/>
</dbReference>
<accession>A0A9P8RSG3</accession>